<feature type="compositionally biased region" description="Basic and acidic residues" evidence="1">
    <location>
        <begin position="62"/>
        <end position="71"/>
    </location>
</feature>
<proteinExistence type="predicted"/>
<dbReference type="EMBL" id="JANBVO010000005">
    <property type="protein sequence ID" value="KAJ9152108.1"/>
    <property type="molecule type" value="Genomic_DNA"/>
</dbReference>
<dbReference type="Proteomes" id="UP001174694">
    <property type="component" value="Unassembled WGS sequence"/>
</dbReference>
<evidence type="ECO:0000313" key="3">
    <source>
        <dbReference type="Proteomes" id="UP001174694"/>
    </source>
</evidence>
<feature type="compositionally biased region" description="Low complexity" evidence="1">
    <location>
        <begin position="119"/>
        <end position="128"/>
    </location>
</feature>
<sequence>MSAPPPTGSFSLFPKDPARPSSRSQNNRPHPTVSQSLQEASMTAESPSRGSPSRAGRQTPLDQRHPMHDHQPISNGRSSAADEYDVSAAGPSIIQRPEPVADIPGRCDTGFSDAQTLVRNSSNRSRSSIAKRPLSEMPQPSEGVRSIFPQYNPELPLGRQDYYPTQTSPSHVPRGAISRHLYSPVEEQPAETPSQRVVSPAPMPLSAGSAARRWPPPRSQEKPVVPPTSTNEELRSFWKVANGWKASASEGRVYCMKMSSEKDAPVYTLSSATQPLYSIRLDPTSASAYVSMSRHDPSKPFKGPANPPGASASSSSLSGKPDASSKGWQEVLTTTLEEESRRHPPEDGLVALLYPTAAARMALDRPGDAATVMTAERECGRLVWDDDTAAHFVVHPALAMPFCVTVERNPAWSRTEYTLEHIESPQHLARLTRDGTGTGWLEVDTGIAAKIDAVYIVDVAVAALLLVAHSDRQFQHVELFEPPPPPAGAGGGERRLSRMSRMSVRRDKQHKQQQQHGGRSRMEEFELDLESQTSENLKKIDVKDKDKLPGWARALIKVLTVTLKCVVWCVTIGFRALAAIISGLAKCLGADK</sequence>
<keyword evidence="3" id="KW-1185">Reference proteome</keyword>
<accession>A0AA38S1A7</accession>
<organism evidence="2 3">
    <name type="scientific">Pleurostoma richardsiae</name>
    <dbReference type="NCBI Taxonomy" id="41990"/>
    <lineage>
        <taxon>Eukaryota</taxon>
        <taxon>Fungi</taxon>
        <taxon>Dikarya</taxon>
        <taxon>Ascomycota</taxon>
        <taxon>Pezizomycotina</taxon>
        <taxon>Sordariomycetes</taxon>
        <taxon>Sordariomycetidae</taxon>
        <taxon>Calosphaeriales</taxon>
        <taxon>Pleurostomataceae</taxon>
        <taxon>Pleurostoma</taxon>
    </lineage>
</organism>
<evidence type="ECO:0000313" key="2">
    <source>
        <dbReference type="EMBL" id="KAJ9152108.1"/>
    </source>
</evidence>
<dbReference type="AlphaFoldDB" id="A0AA38S1A7"/>
<feature type="compositionally biased region" description="Low complexity" evidence="1">
    <location>
        <begin position="302"/>
        <end position="326"/>
    </location>
</feature>
<feature type="compositionally biased region" description="Polar residues" evidence="1">
    <location>
        <begin position="21"/>
        <end position="45"/>
    </location>
</feature>
<gene>
    <name evidence="2" type="ORF">NKR23_g2674</name>
</gene>
<reference evidence="2" key="1">
    <citation type="submission" date="2022-07" db="EMBL/GenBank/DDBJ databases">
        <title>Fungi with potential for degradation of polypropylene.</title>
        <authorList>
            <person name="Gostincar C."/>
        </authorList>
    </citation>
    <scope>NUCLEOTIDE SEQUENCE</scope>
    <source>
        <strain evidence="2">EXF-13308</strain>
    </source>
</reference>
<evidence type="ECO:0000256" key="1">
    <source>
        <dbReference type="SAM" id="MobiDB-lite"/>
    </source>
</evidence>
<name>A0AA38S1A7_9PEZI</name>
<protein>
    <submittedName>
        <fullName evidence="2">Acetylserotonin methytransferase-like protein</fullName>
    </submittedName>
</protein>
<feature type="compositionally biased region" description="Low complexity" evidence="1">
    <location>
        <begin position="46"/>
        <end position="57"/>
    </location>
</feature>
<feature type="region of interest" description="Disordered" evidence="1">
    <location>
        <begin position="288"/>
        <end position="327"/>
    </location>
</feature>
<comment type="caution">
    <text evidence="2">The sequence shown here is derived from an EMBL/GenBank/DDBJ whole genome shotgun (WGS) entry which is preliminary data.</text>
</comment>
<feature type="region of interest" description="Disordered" evidence="1">
    <location>
        <begin position="479"/>
        <end position="525"/>
    </location>
</feature>
<feature type="region of interest" description="Disordered" evidence="1">
    <location>
        <begin position="1"/>
        <end position="232"/>
    </location>
</feature>